<evidence type="ECO:0000313" key="3">
    <source>
        <dbReference type="Proteomes" id="UP001327219"/>
    </source>
</evidence>
<keyword evidence="1" id="KW-0472">Membrane</keyword>
<name>A0ABZ0UNC9_9RICK</name>
<proteinExistence type="predicted"/>
<evidence type="ECO:0008006" key="4">
    <source>
        <dbReference type="Google" id="ProtNLM"/>
    </source>
</evidence>
<keyword evidence="3" id="KW-1185">Reference proteome</keyword>
<evidence type="ECO:0000313" key="2">
    <source>
        <dbReference type="EMBL" id="WPX96345.1"/>
    </source>
</evidence>
<keyword evidence="1" id="KW-1133">Transmembrane helix</keyword>
<accession>A0ABZ0UNC9</accession>
<feature type="transmembrane region" description="Helical" evidence="1">
    <location>
        <begin position="25"/>
        <end position="48"/>
    </location>
</feature>
<organism evidence="2 3">
    <name type="scientific">Candidatus Bandiella euplotis</name>
    <dbReference type="NCBI Taxonomy" id="1664265"/>
    <lineage>
        <taxon>Bacteria</taxon>
        <taxon>Pseudomonadati</taxon>
        <taxon>Pseudomonadota</taxon>
        <taxon>Alphaproteobacteria</taxon>
        <taxon>Rickettsiales</taxon>
        <taxon>Candidatus Midichloriaceae</taxon>
        <taxon>Candidatus Bandiella</taxon>
    </lineage>
</organism>
<dbReference type="Proteomes" id="UP001327219">
    <property type="component" value="Chromosome"/>
</dbReference>
<keyword evidence="1" id="KW-0812">Transmembrane</keyword>
<dbReference type="EMBL" id="CP110820">
    <property type="protein sequence ID" value="WPX96345.1"/>
    <property type="molecule type" value="Genomic_DNA"/>
</dbReference>
<sequence>MNRILERELAVTLNKMKYSGLLQRIVAWIIDGITCIAISYLAFVLMALSHL</sequence>
<dbReference type="RefSeq" id="WP_323733181.1">
    <property type="nucleotide sequence ID" value="NZ_CP110820.1"/>
</dbReference>
<gene>
    <name evidence="2" type="ORF">Bandiella_00454</name>
</gene>
<evidence type="ECO:0000256" key="1">
    <source>
        <dbReference type="SAM" id="Phobius"/>
    </source>
</evidence>
<protein>
    <recommendedName>
        <fullName evidence="4">RDD family protein</fullName>
    </recommendedName>
</protein>
<reference evidence="2 3" key="1">
    <citation type="submission" date="2022-11" db="EMBL/GenBank/DDBJ databases">
        <title>Host association and intracellularity evolved multiple times independently in the Rickettsiales.</title>
        <authorList>
            <person name="Castelli M."/>
            <person name="Nardi T."/>
            <person name="Gammuto L."/>
            <person name="Bellinzona G."/>
            <person name="Sabaneyeva E."/>
            <person name="Potekhin A."/>
            <person name="Serra V."/>
            <person name="Petroni G."/>
            <person name="Sassera D."/>
        </authorList>
    </citation>
    <scope>NUCLEOTIDE SEQUENCE [LARGE SCALE GENOMIC DNA]</scope>
    <source>
        <strain evidence="2 3">NDG2</strain>
    </source>
</reference>